<dbReference type="AlphaFoldDB" id="A0A6P0CCK0"/>
<sequence>MSLNVAFRSQAETCTRMGSPFMGQLLSILAAHWPEDTALGQKFASFEGDIGPSGHSLPLRIAGGLHALVPSNAAPELAALYPPHQVSDDLLTKGVLDALSTHEDFLLEWTDSAPQTNEVRRSAALIAGAHVALQYFDLPIHLSELGASGGLNMMWDHYALEIEGGRFGSNVPAVLFTPDWDGAPPPNARPVIADRAGVDLNPLDPSRGDHLLRMTAYLWPDQPERLNMTRAAASVATTRPVQGDAIEWLGPRLASAPQGHLHLIQHTVAWQYFPAEAQARGRALIEAAGAQATPNRPLAWLSMETDGDTTGKVGAALTLRLWPGDITLELGRADFHGRWINWTYGS</sequence>
<organism evidence="1 2">
    <name type="scientific">Sulfitobacter sediminilitoris</name>
    <dbReference type="NCBI Taxonomy" id="2698830"/>
    <lineage>
        <taxon>Bacteria</taxon>
        <taxon>Pseudomonadati</taxon>
        <taxon>Pseudomonadota</taxon>
        <taxon>Alphaproteobacteria</taxon>
        <taxon>Rhodobacterales</taxon>
        <taxon>Roseobacteraceae</taxon>
        <taxon>Sulfitobacter</taxon>
    </lineage>
</organism>
<dbReference type="PIRSF" id="PIRSF012608">
    <property type="entry name" value="UCP012608"/>
    <property type="match status" value="1"/>
</dbReference>
<protein>
    <submittedName>
        <fullName evidence="1">DUF2332 family protein</fullName>
    </submittedName>
</protein>
<dbReference type="EMBL" id="JAABNT010000011">
    <property type="protein sequence ID" value="NEK23929.1"/>
    <property type="molecule type" value="Genomic_DNA"/>
</dbReference>
<evidence type="ECO:0000313" key="1">
    <source>
        <dbReference type="EMBL" id="NEK23929.1"/>
    </source>
</evidence>
<dbReference type="RefSeq" id="WP_164354858.1">
    <property type="nucleotide sequence ID" value="NZ_JAABNT010000011.1"/>
</dbReference>
<dbReference type="Pfam" id="PF10094">
    <property type="entry name" value="DUF2332"/>
    <property type="match status" value="1"/>
</dbReference>
<keyword evidence="2" id="KW-1185">Reference proteome</keyword>
<comment type="caution">
    <text evidence="1">The sequence shown here is derived from an EMBL/GenBank/DDBJ whole genome shotgun (WGS) entry which is preliminary data.</text>
</comment>
<reference evidence="1 2" key="1">
    <citation type="submission" date="2020-01" db="EMBL/GenBank/DDBJ databases">
        <title>Sulfitobacter sediminilitoris sp. nov., isolated from a tidal flat.</title>
        <authorList>
            <person name="Park S."/>
            <person name="Yoon J.-H."/>
        </authorList>
    </citation>
    <scope>NUCLEOTIDE SEQUENCE [LARGE SCALE GENOMIC DNA]</scope>
    <source>
        <strain evidence="1 2">JBTF-M27</strain>
    </source>
</reference>
<name>A0A6P0CCK0_9RHOB</name>
<gene>
    <name evidence="1" type="ORF">GV827_16175</name>
</gene>
<proteinExistence type="predicted"/>
<evidence type="ECO:0000313" key="2">
    <source>
        <dbReference type="Proteomes" id="UP000468591"/>
    </source>
</evidence>
<dbReference type="InterPro" id="IPR011200">
    <property type="entry name" value="UCP012608"/>
</dbReference>
<dbReference type="Proteomes" id="UP000468591">
    <property type="component" value="Unassembled WGS sequence"/>
</dbReference>
<accession>A0A6P0CCK0</accession>